<gene>
    <name evidence="7" type="ORF">TTHERM_00691170</name>
</gene>
<dbReference type="Pfam" id="PF18018">
    <property type="entry name" value="DNA_pol_D_N"/>
    <property type="match status" value="1"/>
</dbReference>
<protein>
    <submittedName>
        <fullName evidence="7">DNA polymerase epsilon subunit B</fullName>
    </submittedName>
</protein>
<keyword evidence="8" id="KW-1185">Reference proteome</keyword>
<dbReference type="GeneID" id="7833838"/>
<dbReference type="InterPro" id="IPR040663">
    <property type="entry name" value="DNA_pol_D_N"/>
</dbReference>
<dbReference type="FunCoup" id="I7M661">
    <property type="interactions" value="294"/>
</dbReference>
<dbReference type="eggNOG" id="KOG2732">
    <property type="taxonomic scope" value="Eukaryota"/>
</dbReference>
<dbReference type="PANTHER" id="PTHR10416">
    <property type="entry name" value="DNA POLYMERASE DELTA SUBUNIT 2"/>
    <property type="match status" value="1"/>
</dbReference>
<keyword evidence="3" id="KW-0235">DNA replication</keyword>
<dbReference type="Gene3D" id="2.40.50.430">
    <property type="match status" value="1"/>
</dbReference>
<evidence type="ECO:0000313" key="8">
    <source>
        <dbReference type="Proteomes" id="UP000009168"/>
    </source>
</evidence>
<dbReference type="Gene3D" id="3.60.21.50">
    <property type="match status" value="1"/>
</dbReference>
<name>I7M661_TETTS</name>
<dbReference type="InterPro" id="IPR041863">
    <property type="entry name" value="PolD2_C"/>
</dbReference>
<keyword evidence="4" id="KW-0539">Nucleus</keyword>
<dbReference type="Pfam" id="PF04042">
    <property type="entry name" value="DNA_pol_E_B"/>
    <property type="match status" value="1"/>
</dbReference>
<dbReference type="KEGG" id="tet:TTHERM_00691170"/>
<dbReference type="GO" id="GO:0003677">
    <property type="term" value="F:DNA binding"/>
    <property type="evidence" value="ECO:0007669"/>
    <property type="project" value="InterPro"/>
</dbReference>
<dbReference type="PANTHER" id="PTHR10416:SF0">
    <property type="entry name" value="DNA POLYMERASE DELTA SUBUNIT 2"/>
    <property type="match status" value="1"/>
</dbReference>
<dbReference type="InterPro" id="IPR024826">
    <property type="entry name" value="DNA_pol_delta/II_ssu"/>
</dbReference>
<dbReference type="GO" id="GO:0043625">
    <property type="term" value="C:delta DNA polymerase complex"/>
    <property type="evidence" value="ECO:0007669"/>
    <property type="project" value="TreeGrafter"/>
</dbReference>
<dbReference type="STRING" id="312017.I7M661"/>
<evidence type="ECO:0000313" key="7">
    <source>
        <dbReference type="EMBL" id="EAR84419.1"/>
    </source>
</evidence>
<dbReference type="InParanoid" id="I7M661"/>
<reference evidence="8" key="1">
    <citation type="journal article" date="2006" name="PLoS Biol.">
        <title>Macronuclear genome sequence of the ciliate Tetrahymena thermophila, a model eukaryote.</title>
        <authorList>
            <person name="Eisen J.A."/>
            <person name="Coyne R.S."/>
            <person name="Wu M."/>
            <person name="Wu D."/>
            <person name="Thiagarajan M."/>
            <person name="Wortman J.R."/>
            <person name="Badger J.H."/>
            <person name="Ren Q."/>
            <person name="Amedeo P."/>
            <person name="Jones K.M."/>
            <person name="Tallon L.J."/>
            <person name="Delcher A.L."/>
            <person name="Salzberg S.L."/>
            <person name="Silva J.C."/>
            <person name="Haas B.J."/>
            <person name="Majoros W.H."/>
            <person name="Farzad M."/>
            <person name="Carlton J.M."/>
            <person name="Smith R.K. Jr."/>
            <person name="Garg J."/>
            <person name="Pearlman R.E."/>
            <person name="Karrer K.M."/>
            <person name="Sun L."/>
            <person name="Manning G."/>
            <person name="Elde N.C."/>
            <person name="Turkewitz A.P."/>
            <person name="Asai D.J."/>
            <person name="Wilkes D.E."/>
            <person name="Wang Y."/>
            <person name="Cai H."/>
            <person name="Collins K."/>
            <person name="Stewart B.A."/>
            <person name="Lee S.R."/>
            <person name="Wilamowska K."/>
            <person name="Weinberg Z."/>
            <person name="Ruzzo W.L."/>
            <person name="Wloga D."/>
            <person name="Gaertig J."/>
            <person name="Frankel J."/>
            <person name="Tsao C.-C."/>
            <person name="Gorovsky M.A."/>
            <person name="Keeling P.J."/>
            <person name="Waller R.F."/>
            <person name="Patron N.J."/>
            <person name="Cherry J.M."/>
            <person name="Stover N.A."/>
            <person name="Krieger C.J."/>
            <person name="del Toro C."/>
            <person name="Ryder H.F."/>
            <person name="Williamson S.C."/>
            <person name="Barbeau R.A."/>
            <person name="Hamilton E.P."/>
            <person name="Orias E."/>
        </authorList>
    </citation>
    <scope>NUCLEOTIDE SEQUENCE [LARGE SCALE GENOMIC DNA]</scope>
    <source>
        <strain evidence="8">SB210</strain>
    </source>
</reference>
<dbReference type="AlphaFoldDB" id="I7M661"/>
<evidence type="ECO:0000256" key="4">
    <source>
        <dbReference type="ARBA" id="ARBA00023242"/>
    </source>
</evidence>
<feature type="domain" description="DNA polymerase alpha/delta/epsilon subunit B" evidence="5">
    <location>
        <begin position="232"/>
        <end position="446"/>
    </location>
</feature>
<dbReference type="HOGENOM" id="CLU_021763_0_0_1"/>
<evidence type="ECO:0000256" key="1">
    <source>
        <dbReference type="ARBA" id="ARBA00004123"/>
    </source>
</evidence>
<dbReference type="EMBL" id="GG662490">
    <property type="protein sequence ID" value="EAR84419.1"/>
    <property type="molecule type" value="Genomic_DNA"/>
</dbReference>
<dbReference type="OMA" id="HCILIGT"/>
<sequence>MEIERPKKADTIKLLSTYKSSVTGNLVRPDCQGYKNVSEQFILKDSQKKYDIQYWKTYFKRLDQIKEYFMSNFSEESIPICDKILNIKVGEHQVVIATLYKDMKLKPNVLTVSQQRDNYMADDDVIYMEDQTGRMQLAFNNTQFKSSISKPKTIDVKNLTSGLVVGIRGIQRVAEINVFEVEEIYCCDLPHQEHILKIPAPLTYGDDSHLENNNNFHDLSHYIKNYQDHKFILLTSGLNIDPNVDRYTLIQLKNHLFGLTNLKPLMSRVCRVVMAGNLIEKNKDLDYNLVGSYRMQEQFKQLYAEIAKKMHDVDKNINEIAGNVCLDIMPGDKDPAQAFLPQQSLNKCYFASSKSIPTLNLVSNPYKFEQENIQILGVSGQSMLDIKKYSNYSDQDIDILQSHLLWRHISPTSPDTLQCFPFHESDPFILDELPHVYFSGNSPKFETKMVYEENTKKRCRLICVPALSASNSFVIMNLANLDTFEIKL</sequence>
<dbReference type="Proteomes" id="UP000009168">
    <property type="component" value="Unassembled WGS sequence"/>
</dbReference>
<feature type="domain" description="DNA polymerase delta subunit OB-fold" evidence="6">
    <location>
        <begin position="53"/>
        <end position="184"/>
    </location>
</feature>
<evidence type="ECO:0000256" key="2">
    <source>
        <dbReference type="ARBA" id="ARBA00006035"/>
    </source>
</evidence>
<proteinExistence type="inferred from homology"/>
<dbReference type="CDD" id="cd07387">
    <property type="entry name" value="MPP_PolD2_C"/>
    <property type="match status" value="1"/>
</dbReference>
<accession>I7M661</accession>
<evidence type="ECO:0000259" key="6">
    <source>
        <dbReference type="Pfam" id="PF18018"/>
    </source>
</evidence>
<dbReference type="InterPro" id="IPR007185">
    <property type="entry name" value="DNA_pol_a/d/e_bsu"/>
</dbReference>
<organism evidence="7 8">
    <name type="scientific">Tetrahymena thermophila (strain SB210)</name>
    <dbReference type="NCBI Taxonomy" id="312017"/>
    <lineage>
        <taxon>Eukaryota</taxon>
        <taxon>Sar</taxon>
        <taxon>Alveolata</taxon>
        <taxon>Ciliophora</taxon>
        <taxon>Intramacronucleata</taxon>
        <taxon>Oligohymenophorea</taxon>
        <taxon>Hymenostomatida</taxon>
        <taxon>Tetrahymenina</taxon>
        <taxon>Tetrahymenidae</taxon>
        <taxon>Tetrahymena</taxon>
    </lineage>
</organism>
<dbReference type="GO" id="GO:0006271">
    <property type="term" value="P:DNA strand elongation involved in DNA replication"/>
    <property type="evidence" value="ECO:0007669"/>
    <property type="project" value="TreeGrafter"/>
</dbReference>
<comment type="subcellular location">
    <subcellularLocation>
        <location evidence="1">Nucleus</location>
    </subcellularLocation>
</comment>
<dbReference type="RefSeq" id="XP_001032082.1">
    <property type="nucleotide sequence ID" value="XM_001032082.3"/>
</dbReference>
<evidence type="ECO:0000256" key="3">
    <source>
        <dbReference type="ARBA" id="ARBA00022705"/>
    </source>
</evidence>
<dbReference type="OrthoDB" id="3763at2759"/>
<evidence type="ECO:0000259" key="5">
    <source>
        <dbReference type="Pfam" id="PF04042"/>
    </source>
</evidence>
<comment type="similarity">
    <text evidence="2">Belongs to the DNA polymerase delta/II small subunit family.</text>
</comment>